<dbReference type="InterPro" id="IPR050204">
    <property type="entry name" value="AraC_XylS_family_regulators"/>
</dbReference>
<reference evidence="5 6" key="1">
    <citation type="submission" date="2019-10" db="EMBL/GenBank/DDBJ databases">
        <title>Streptomyces smaragdinus sp. nov. and Streptomyces fabii sp. nov., isolated from the gut of fungus growing-termite Macrotermes natalensis.</title>
        <authorList>
            <person name="Schwitalla J."/>
            <person name="Benndorf R."/>
            <person name="Martin K."/>
            <person name="De Beer W."/>
            <person name="Kaster A.-K."/>
            <person name="Vollmers J."/>
            <person name="Poulsen M."/>
            <person name="Beemelmanns C."/>
        </authorList>
    </citation>
    <scope>NUCLEOTIDE SEQUENCE [LARGE SCALE GENOMIC DNA]</scope>
    <source>
        <strain evidence="5 6">RB5</strain>
    </source>
</reference>
<accession>A0A7K0CME5</accession>
<dbReference type="EMBL" id="WEGJ01000023">
    <property type="protein sequence ID" value="MQY14647.1"/>
    <property type="molecule type" value="Genomic_DNA"/>
</dbReference>
<feature type="domain" description="HTH araC/xylS-type" evidence="4">
    <location>
        <begin position="8"/>
        <end position="107"/>
    </location>
</feature>
<dbReference type="PROSITE" id="PS00041">
    <property type="entry name" value="HTH_ARAC_FAMILY_1"/>
    <property type="match status" value="1"/>
</dbReference>
<keyword evidence="1" id="KW-0805">Transcription regulation</keyword>
<gene>
    <name evidence="5" type="primary">rhaR_4</name>
    <name evidence="5" type="ORF">SRB5_48220</name>
</gene>
<keyword evidence="6" id="KW-1185">Reference proteome</keyword>
<dbReference type="Gene3D" id="1.10.10.60">
    <property type="entry name" value="Homeodomain-like"/>
    <property type="match status" value="2"/>
</dbReference>
<dbReference type="PROSITE" id="PS01124">
    <property type="entry name" value="HTH_ARAC_FAMILY_2"/>
    <property type="match status" value="1"/>
</dbReference>
<dbReference type="Proteomes" id="UP000466345">
    <property type="component" value="Unassembled WGS sequence"/>
</dbReference>
<evidence type="ECO:0000313" key="5">
    <source>
        <dbReference type="EMBL" id="MQY14647.1"/>
    </source>
</evidence>
<dbReference type="InterPro" id="IPR018060">
    <property type="entry name" value="HTH_AraC"/>
</dbReference>
<dbReference type="PRINTS" id="PR00032">
    <property type="entry name" value="HTHARAC"/>
</dbReference>
<dbReference type="GO" id="GO:0043565">
    <property type="term" value="F:sequence-specific DNA binding"/>
    <property type="evidence" value="ECO:0007669"/>
    <property type="project" value="InterPro"/>
</dbReference>
<name>A0A7K0CME5_9ACTN</name>
<sequence>MSDLRRLRLAKDAMDREWSDPALDLEAVAARAGYSRFHFVRVFRDAYGETPGSYLARRRIERARELLRTCDLTVTEICAAVGFAALGTFCSRFKQVTGMTPVEYRDAHVGRGAAMVPGCYALLWTGGFRPRTDRNSEEAGDGPAVLR</sequence>
<dbReference type="InterPro" id="IPR018062">
    <property type="entry name" value="HTH_AraC-typ_CS"/>
</dbReference>
<dbReference type="InterPro" id="IPR009057">
    <property type="entry name" value="Homeodomain-like_sf"/>
</dbReference>
<organism evidence="5 6">
    <name type="scientific">Streptomyces smaragdinus</name>
    <dbReference type="NCBI Taxonomy" id="2585196"/>
    <lineage>
        <taxon>Bacteria</taxon>
        <taxon>Bacillati</taxon>
        <taxon>Actinomycetota</taxon>
        <taxon>Actinomycetes</taxon>
        <taxon>Kitasatosporales</taxon>
        <taxon>Streptomycetaceae</taxon>
        <taxon>Streptomyces</taxon>
    </lineage>
</organism>
<dbReference type="InterPro" id="IPR020449">
    <property type="entry name" value="Tscrpt_reg_AraC-type_HTH"/>
</dbReference>
<comment type="caution">
    <text evidence="5">The sequence shown here is derived from an EMBL/GenBank/DDBJ whole genome shotgun (WGS) entry which is preliminary data.</text>
</comment>
<keyword evidence="3" id="KW-0804">Transcription</keyword>
<proteinExistence type="predicted"/>
<evidence type="ECO:0000313" key="6">
    <source>
        <dbReference type="Proteomes" id="UP000466345"/>
    </source>
</evidence>
<dbReference type="AlphaFoldDB" id="A0A7K0CME5"/>
<dbReference type="Pfam" id="PF12833">
    <property type="entry name" value="HTH_18"/>
    <property type="match status" value="1"/>
</dbReference>
<evidence type="ECO:0000259" key="4">
    <source>
        <dbReference type="PROSITE" id="PS01124"/>
    </source>
</evidence>
<evidence type="ECO:0000256" key="2">
    <source>
        <dbReference type="ARBA" id="ARBA00023125"/>
    </source>
</evidence>
<protein>
    <submittedName>
        <fullName evidence="5">HTH-type transcriptional activator RhaR</fullName>
    </submittedName>
</protein>
<evidence type="ECO:0000256" key="1">
    <source>
        <dbReference type="ARBA" id="ARBA00023015"/>
    </source>
</evidence>
<dbReference type="SMART" id="SM00342">
    <property type="entry name" value="HTH_ARAC"/>
    <property type="match status" value="1"/>
</dbReference>
<dbReference type="SUPFAM" id="SSF46689">
    <property type="entry name" value="Homeodomain-like"/>
    <property type="match status" value="2"/>
</dbReference>
<evidence type="ECO:0000256" key="3">
    <source>
        <dbReference type="ARBA" id="ARBA00023163"/>
    </source>
</evidence>
<dbReference type="GO" id="GO:0003700">
    <property type="term" value="F:DNA-binding transcription factor activity"/>
    <property type="evidence" value="ECO:0007669"/>
    <property type="project" value="InterPro"/>
</dbReference>
<keyword evidence="2" id="KW-0238">DNA-binding</keyword>
<dbReference type="PANTHER" id="PTHR46796">
    <property type="entry name" value="HTH-TYPE TRANSCRIPTIONAL ACTIVATOR RHAS-RELATED"/>
    <property type="match status" value="1"/>
</dbReference>